<keyword evidence="4" id="KW-0342">GTP-binding</keyword>
<dbReference type="SUPFAM" id="SSF52540">
    <property type="entry name" value="P-loop containing nucleoside triphosphate hydrolases"/>
    <property type="match status" value="1"/>
</dbReference>
<dbReference type="FunFam" id="1.10.1580.10:FF:000002">
    <property type="entry name" value="Guanine nucleotide-binding protein-like 3 (nucleolar)-like"/>
    <property type="match status" value="1"/>
</dbReference>
<dbReference type="AlphaFoldDB" id="A0AAN9VSN9"/>
<keyword evidence="3 7" id="KW-0175">Coiled coil</keyword>
<feature type="region of interest" description="Disordered" evidence="8">
    <location>
        <begin position="500"/>
        <end position="526"/>
    </location>
</feature>
<comment type="caution">
    <text evidence="10">The sequence shown here is derived from an EMBL/GenBank/DDBJ whole genome shotgun (WGS) entry which is preliminary data.</text>
</comment>
<evidence type="ECO:0000256" key="8">
    <source>
        <dbReference type="SAM" id="MobiDB-lite"/>
    </source>
</evidence>
<dbReference type="InterPro" id="IPR030378">
    <property type="entry name" value="G_CP_dom"/>
</dbReference>
<accession>A0AAN9VSN9</accession>
<dbReference type="CDD" id="cd04178">
    <property type="entry name" value="Nucleostemin_like"/>
    <property type="match status" value="1"/>
</dbReference>
<evidence type="ECO:0000259" key="9">
    <source>
        <dbReference type="PROSITE" id="PS51721"/>
    </source>
</evidence>
<dbReference type="Pfam" id="PF08701">
    <property type="entry name" value="GN3L_Grn1"/>
    <property type="match status" value="1"/>
</dbReference>
<reference evidence="10 11" key="1">
    <citation type="submission" date="2024-03" db="EMBL/GenBank/DDBJ databases">
        <title>The genome assembly and annotation of the cricket Gryllus longicercus Weissman &amp; Gray.</title>
        <authorList>
            <person name="Szrajer S."/>
            <person name="Gray D."/>
            <person name="Ylla G."/>
        </authorList>
    </citation>
    <scope>NUCLEOTIDE SEQUENCE [LARGE SCALE GENOMIC DNA]</scope>
    <source>
        <strain evidence="10">DAG 2021-001</strain>
        <tissue evidence="10">Whole body minus gut</tissue>
    </source>
</reference>
<feature type="compositionally biased region" description="Basic residues" evidence="8">
    <location>
        <begin position="24"/>
        <end position="45"/>
    </location>
</feature>
<evidence type="ECO:0000256" key="6">
    <source>
        <dbReference type="ARBA" id="ARBA00069022"/>
    </source>
</evidence>
<feature type="compositionally biased region" description="Basic residues" evidence="8">
    <location>
        <begin position="502"/>
        <end position="512"/>
    </location>
</feature>
<dbReference type="PANTHER" id="PTHR11089">
    <property type="entry name" value="GTP-BINDING PROTEIN-RELATED"/>
    <property type="match status" value="1"/>
</dbReference>
<keyword evidence="11" id="KW-1185">Reference proteome</keyword>
<feature type="compositionally biased region" description="Basic and acidic residues" evidence="8">
    <location>
        <begin position="513"/>
        <end position="522"/>
    </location>
</feature>
<dbReference type="FunFam" id="3.40.50.300:FF:000493">
    <property type="entry name" value="Guanine nucleotide-binding protein-like 3-like protein"/>
    <property type="match status" value="1"/>
</dbReference>
<feature type="region of interest" description="Disordered" evidence="8">
    <location>
        <begin position="562"/>
        <end position="581"/>
    </location>
</feature>
<dbReference type="InterPro" id="IPR027417">
    <property type="entry name" value="P-loop_NTPase"/>
</dbReference>
<feature type="coiled-coil region" evidence="7">
    <location>
        <begin position="59"/>
        <end position="141"/>
    </location>
</feature>
<organism evidence="10 11">
    <name type="scientific">Gryllus longicercus</name>
    <dbReference type="NCBI Taxonomy" id="2509291"/>
    <lineage>
        <taxon>Eukaryota</taxon>
        <taxon>Metazoa</taxon>
        <taxon>Ecdysozoa</taxon>
        <taxon>Arthropoda</taxon>
        <taxon>Hexapoda</taxon>
        <taxon>Insecta</taxon>
        <taxon>Pterygota</taxon>
        <taxon>Neoptera</taxon>
        <taxon>Polyneoptera</taxon>
        <taxon>Orthoptera</taxon>
        <taxon>Ensifera</taxon>
        <taxon>Gryllidea</taxon>
        <taxon>Grylloidea</taxon>
        <taxon>Gryllidae</taxon>
        <taxon>Gryllinae</taxon>
        <taxon>Gryllus</taxon>
    </lineage>
</organism>
<evidence type="ECO:0000256" key="4">
    <source>
        <dbReference type="ARBA" id="ARBA00023134"/>
    </source>
</evidence>
<feature type="domain" description="CP-type G" evidence="9">
    <location>
        <begin position="139"/>
        <end position="323"/>
    </location>
</feature>
<protein>
    <recommendedName>
        <fullName evidence="6">Guanine nucleotide-binding protein-like 3 homolog</fullName>
    </recommendedName>
</protein>
<gene>
    <name evidence="10" type="ORF">R5R35_006503</name>
</gene>
<dbReference type="PANTHER" id="PTHR11089:SF30">
    <property type="entry name" value="GUANINE NUCLEOTIDE-BINDING PROTEIN-LIKE 3 HOMOLOG"/>
    <property type="match status" value="1"/>
</dbReference>
<keyword evidence="2" id="KW-0547">Nucleotide-binding</keyword>
<feature type="region of interest" description="Disordered" evidence="8">
    <location>
        <begin position="24"/>
        <end position="51"/>
    </location>
</feature>
<dbReference type="GO" id="GO:0005730">
    <property type="term" value="C:nucleolus"/>
    <property type="evidence" value="ECO:0007669"/>
    <property type="project" value="UniProtKB-ARBA"/>
</dbReference>
<name>A0AAN9VSN9_9ORTH</name>
<dbReference type="Pfam" id="PF01926">
    <property type="entry name" value="MMR_HSR1"/>
    <property type="match status" value="1"/>
</dbReference>
<evidence type="ECO:0000256" key="1">
    <source>
        <dbReference type="ARBA" id="ARBA00004123"/>
    </source>
</evidence>
<evidence type="ECO:0000256" key="5">
    <source>
        <dbReference type="ARBA" id="ARBA00023242"/>
    </source>
</evidence>
<evidence type="ECO:0000256" key="2">
    <source>
        <dbReference type="ARBA" id="ARBA00022741"/>
    </source>
</evidence>
<proteinExistence type="predicted"/>
<evidence type="ECO:0000313" key="10">
    <source>
        <dbReference type="EMBL" id="KAK7863424.1"/>
    </source>
</evidence>
<comment type="subcellular location">
    <subcellularLocation>
        <location evidence="1">Nucleus</location>
    </subcellularLocation>
</comment>
<evidence type="ECO:0000256" key="3">
    <source>
        <dbReference type="ARBA" id="ARBA00023054"/>
    </source>
</evidence>
<dbReference type="InterPro" id="IPR014813">
    <property type="entry name" value="Gnl3_N_dom"/>
</dbReference>
<dbReference type="PROSITE" id="PS51721">
    <property type="entry name" value="G_CP"/>
    <property type="match status" value="1"/>
</dbReference>
<dbReference type="Gene3D" id="3.40.50.300">
    <property type="entry name" value="P-loop containing nucleotide triphosphate hydrolases"/>
    <property type="match status" value="1"/>
</dbReference>
<dbReference type="InterPro" id="IPR023179">
    <property type="entry name" value="GTP-bd_ortho_bundle_sf"/>
</dbReference>
<dbReference type="InterPro" id="IPR006073">
    <property type="entry name" value="GTP-bd"/>
</dbReference>
<evidence type="ECO:0000313" key="11">
    <source>
        <dbReference type="Proteomes" id="UP001378592"/>
    </source>
</evidence>
<dbReference type="Proteomes" id="UP001378592">
    <property type="component" value="Unassembled WGS sequence"/>
</dbReference>
<sequence>MAKLCLKKTSKRMPLRKKYKILKKIRQHNRKVRKEAKKNPKKSGKKDKVLHIPNLCPFKEDMLKEMLQQQKQKEEEKRAKKEALKLERAKKKQETNTFDSLVEDANKKQENHEQMQDETMFDEEENNIQDKKDNMQKFYKEFRKVIDESNVVLQVLDARDPIGTRSKQVEECVLQFADKRLALVLNKADLIPQENLKKWLKYLRQFFPTIPFKACTQQQKRNLSQRKMSKKTPRQILEGSNCVGADLLMALLGNYCRRVEDVKASVTVGVVGMPNVGKSSVINSLKRSRSCHVGAIPGVTKKMKLVQLDSKIKLIDSPGVVYADKKSDNSHNALKNAVRSETLIDPVSAASSILLRVNKDQMREQYKIDNYSTVDEFFCILAKRFGCFRKGGIPDPQRAARILIDDWNRGKIKHYTEPPEIGSDVHVDAQIVQTMAKEFDISSFEAMETDVIKALGDSQDESNEANEAEAPREMEVEVENLSLGEIPVLISSSVKVEEQSNKSKKSRWKKKKDVGEKRDKQLQLEGNQKLNNVKKLEFKKLKKDKAKRARQASKLADTLSTVSLGSASKKSNEDYDFSVLT</sequence>
<dbReference type="GO" id="GO:0005525">
    <property type="term" value="F:GTP binding"/>
    <property type="evidence" value="ECO:0007669"/>
    <property type="project" value="UniProtKB-KW"/>
</dbReference>
<dbReference type="InterPro" id="IPR050755">
    <property type="entry name" value="TRAFAC_YlqF/YawG_RiboMat"/>
</dbReference>
<dbReference type="PRINTS" id="PR00326">
    <property type="entry name" value="GTP1OBG"/>
</dbReference>
<keyword evidence="5" id="KW-0539">Nucleus</keyword>
<dbReference type="EMBL" id="JAZDUA010000231">
    <property type="protein sequence ID" value="KAK7863424.1"/>
    <property type="molecule type" value="Genomic_DNA"/>
</dbReference>
<dbReference type="Gene3D" id="1.10.1580.10">
    <property type="match status" value="1"/>
</dbReference>
<evidence type="ECO:0000256" key="7">
    <source>
        <dbReference type="SAM" id="Coils"/>
    </source>
</evidence>